<comment type="caution">
    <text evidence="1">The sequence shown here is derived from an EMBL/GenBank/DDBJ whole genome shotgun (WGS) entry which is preliminary data.</text>
</comment>
<proteinExistence type="predicted"/>
<feature type="non-terminal residue" evidence="1">
    <location>
        <position position="1"/>
    </location>
</feature>
<reference evidence="1" key="1">
    <citation type="journal article" date="2014" name="Front. Microbiol.">
        <title>High frequency of phylogenetically diverse reductive dehalogenase-homologous genes in deep subseafloor sedimentary metagenomes.</title>
        <authorList>
            <person name="Kawai M."/>
            <person name="Futagami T."/>
            <person name="Toyoda A."/>
            <person name="Takaki Y."/>
            <person name="Nishi S."/>
            <person name="Hori S."/>
            <person name="Arai W."/>
            <person name="Tsubouchi T."/>
            <person name="Morono Y."/>
            <person name="Uchiyama I."/>
            <person name="Ito T."/>
            <person name="Fujiyama A."/>
            <person name="Inagaki F."/>
            <person name="Takami H."/>
        </authorList>
    </citation>
    <scope>NUCLEOTIDE SEQUENCE</scope>
    <source>
        <strain evidence="1">Expedition CK06-06</strain>
    </source>
</reference>
<protein>
    <submittedName>
        <fullName evidence="1">Uncharacterized protein</fullName>
    </submittedName>
</protein>
<name>X0UHZ0_9ZZZZ</name>
<organism evidence="1">
    <name type="scientific">marine sediment metagenome</name>
    <dbReference type="NCBI Taxonomy" id="412755"/>
    <lineage>
        <taxon>unclassified sequences</taxon>
        <taxon>metagenomes</taxon>
        <taxon>ecological metagenomes</taxon>
    </lineage>
</organism>
<gene>
    <name evidence="1" type="ORF">S01H1_45295</name>
</gene>
<sequence length="264" mass="30824">EFVDYDGDKLEEFCVNARTWLLLNARKKYKGSIFWMDATTLIRKNCCGLVGLMDGIDVLVHKKRGEMGSYLTGVLGLSENPAIMEFLKRWNKATQENNTWYANQNFLPAALFGLDKIKTNQLPATYIDWKFNDSVIWTGKGRAARCDKRWKKEMKRWKVKWEYEGTKPSKRYVKQNVRDEVGFWVKGGKKVKDRGKRIENLFNRYIKDDFAIVADVGCGPRCGIFERKRFPEMYAVDPLWKKYSKWGVAEKPKGVRIIVDSAEF</sequence>
<feature type="non-terminal residue" evidence="1">
    <location>
        <position position="264"/>
    </location>
</feature>
<accession>X0UHZ0</accession>
<dbReference type="AlphaFoldDB" id="X0UHZ0"/>
<dbReference type="EMBL" id="BARS01028934">
    <property type="protein sequence ID" value="GAF99962.1"/>
    <property type="molecule type" value="Genomic_DNA"/>
</dbReference>
<evidence type="ECO:0000313" key="1">
    <source>
        <dbReference type="EMBL" id="GAF99962.1"/>
    </source>
</evidence>